<dbReference type="GeneID" id="66885567"/>
<evidence type="ECO:0000313" key="5">
    <source>
        <dbReference type="EMBL" id="EPU38713.1"/>
    </source>
</evidence>
<dbReference type="InterPro" id="IPR016035">
    <property type="entry name" value="Acyl_Trfase/lysoPLipase"/>
</dbReference>
<evidence type="ECO:0000256" key="3">
    <source>
        <dbReference type="ARBA" id="ARBA00023315"/>
    </source>
</evidence>
<dbReference type="RefSeq" id="WP_000859501.1">
    <property type="nucleotide sequence ID" value="NZ_ALSF01000075.1"/>
</dbReference>
<proteinExistence type="predicted"/>
<comment type="caution">
    <text evidence="5">The sequence shown here is derived from an EMBL/GenBank/DDBJ whole genome shotgun (WGS) entry which is preliminary data.</text>
</comment>
<organism evidence="5 6">
    <name type="scientific">Streptococcus agalactiae MRI Z1-216</name>
    <dbReference type="NCBI Taxonomy" id="1154879"/>
    <lineage>
        <taxon>Bacteria</taxon>
        <taxon>Bacillati</taxon>
        <taxon>Bacillota</taxon>
        <taxon>Bacilli</taxon>
        <taxon>Lactobacillales</taxon>
        <taxon>Streptococcaceae</taxon>
        <taxon>Streptococcus</taxon>
    </lineage>
</organism>
<reference evidence="5 6" key="1">
    <citation type="submission" date="2012-07" db="EMBL/GenBank/DDBJ databases">
        <authorList>
            <person name="Moroni P."/>
            <person name="Richards V.P."/>
            <person name="Durkin S.A.S."/>
            <person name="Kim M."/>
            <person name="Pavinski Bitar P.D."/>
            <person name="Stanhope M.J."/>
            <person name="Town C.D."/>
            <person name="Zadoks R.N."/>
            <person name="Venter J.C."/>
        </authorList>
    </citation>
    <scope>NUCLEOTIDE SEQUENCE [LARGE SCALE GENOMIC DNA]</scope>
    <source>
        <strain evidence="5 6">MRI Z1-216</strain>
    </source>
</reference>
<dbReference type="EMBL" id="ALSF01000075">
    <property type="protein sequence ID" value="EPU38713.1"/>
    <property type="molecule type" value="Genomic_DNA"/>
</dbReference>
<dbReference type="PANTHER" id="PTHR42681">
    <property type="entry name" value="MALONYL-COA-ACYL CARRIER PROTEIN TRANSACYLASE, MITOCHONDRIAL"/>
    <property type="match status" value="1"/>
</dbReference>
<dbReference type="Proteomes" id="UP000015176">
    <property type="component" value="Unassembled WGS sequence"/>
</dbReference>
<accession>A0AAD3A3Q8</accession>
<dbReference type="SUPFAM" id="SSF52151">
    <property type="entry name" value="FabD/lysophospholipase-like"/>
    <property type="match status" value="1"/>
</dbReference>
<name>A0AAD3A3Q8_STRAG</name>
<evidence type="ECO:0000313" key="6">
    <source>
        <dbReference type="Proteomes" id="UP000015176"/>
    </source>
</evidence>
<keyword evidence="2" id="KW-0808">Transferase</keyword>
<sequence>MKTVIIYGGQGNVQSKHLCQLVKTPKGEILFSKLQATDLESYQLMMDVINHKVSLDNVHASMLANFLYNDWLTNDEKIVSGIGFSAHSAGIFNVLYASGSTSFENIIHFIKRRAQLIENCHVSEELWLLMVENIDMFSKDVLKEQSEKVKLAIITDDRAGVIAMDQVNRSFFDDVMTNKGYFYKLKQLGVKAPYHTDFLNESKEQYKQLIESLDISQNDDYDYIFHCDQLVDEILYQWTNLFNWRAIKETIIEKDAEIIDISPNRFISSQLQKMKKRGRKQL</sequence>
<dbReference type="PANTHER" id="PTHR42681:SF1">
    <property type="entry name" value="MALONYL-COA-ACYL CARRIER PROTEIN TRANSACYLASE, MITOCHONDRIAL"/>
    <property type="match status" value="1"/>
</dbReference>
<dbReference type="Gene3D" id="3.40.366.10">
    <property type="entry name" value="Malonyl-Coenzyme A Acyl Carrier Protein, domain 2"/>
    <property type="match status" value="1"/>
</dbReference>
<keyword evidence="3" id="KW-0012">Acyltransferase</keyword>
<dbReference type="GO" id="GO:0006633">
    <property type="term" value="P:fatty acid biosynthetic process"/>
    <property type="evidence" value="ECO:0007669"/>
    <property type="project" value="TreeGrafter"/>
</dbReference>
<gene>
    <name evidence="5" type="ORF">SAG0164_02895</name>
</gene>
<evidence type="ECO:0000256" key="2">
    <source>
        <dbReference type="ARBA" id="ARBA00022679"/>
    </source>
</evidence>
<dbReference type="EC" id="2.3.1.39" evidence="1"/>
<dbReference type="GO" id="GO:0004314">
    <property type="term" value="F:[acyl-carrier-protein] S-malonyltransferase activity"/>
    <property type="evidence" value="ECO:0007669"/>
    <property type="project" value="UniProtKB-EC"/>
</dbReference>
<dbReference type="AlphaFoldDB" id="A0AAD3A3Q8"/>
<dbReference type="Gene3D" id="3.30.70.250">
    <property type="entry name" value="Malonyl-CoA ACP transacylase, ACP-binding"/>
    <property type="match status" value="1"/>
</dbReference>
<dbReference type="InterPro" id="IPR001227">
    <property type="entry name" value="Ac_transferase_dom_sf"/>
</dbReference>
<comment type="catalytic activity">
    <reaction evidence="4">
        <text>holo-[ACP] + malonyl-CoA = malonyl-[ACP] + CoA</text>
        <dbReference type="Rhea" id="RHEA:41792"/>
        <dbReference type="Rhea" id="RHEA-COMP:9623"/>
        <dbReference type="Rhea" id="RHEA-COMP:9685"/>
        <dbReference type="ChEBI" id="CHEBI:57287"/>
        <dbReference type="ChEBI" id="CHEBI:57384"/>
        <dbReference type="ChEBI" id="CHEBI:64479"/>
        <dbReference type="ChEBI" id="CHEBI:78449"/>
        <dbReference type="EC" id="2.3.1.39"/>
    </reaction>
</comment>
<dbReference type="InterPro" id="IPR050858">
    <property type="entry name" value="Mal-CoA-ACP_Trans/PKS_FabD"/>
</dbReference>
<protein>
    <recommendedName>
        <fullName evidence="1">[acyl-carrier-protein] S-malonyltransferase</fullName>
        <ecNumber evidence="1">2.3.1.39</ecNumber>
    </recommendedName>
</protein>
<evidence type="ECO:0000256" key="1">
    <source>
        <dbReference type="ARBA" id="ARBA00013258"/>
    </source>
</evidence>
<evidence type="ECO:0000256" key="4">
    <source>
        <dbReference type="ARBA" id="ARBA00048462"/>
    </source>
</evidence>